<keyword evidence="2" id="KW-1185">Reference proteome</keyword>
<protein>
    <submittedName>
        <fullName evidence="1">Aldose 1-epimerase family protein</fullName>
    </submittedName>
</protein>
<gene>
    <name evidence="1" type="ORF">G5C51_03680</name>
</gene>
<dbReference type="GO" id="GO:0005975">
    <property type="term" value="P:carbohydrate metabolic process"/>
    <property type="evidence" value="ECO:0007669"/>
    <property type="project" value="InterPro"/>
</dbReference>
<dbReference type="AlphaFoldDB" id="A0A6G4TSN9"/>
<dbReference type="RefSeq" id="WP_165231457.1">
    <property type="nucleotide sequence ID" value="NZ_JAAKZV010000007.1"/>
</dbReference>
<accession>A0A6G4TSN9</accession>
<dbReference type="GO" id="GO:0030246">
    <property type="term" value="F:carbohydrate binding"/>
    <property type="evidence" value="ECO:0007669"/>
    <property type="project" value="InterPro"/>
</dbReference>
<dbReference type="InterPro" id="IPR014718">
    <property type="entry name" value="GH-type_carb-bd"/>
</dbReference>
<dbReference type="InterPro" id="IPR011013">
    <property type="entry name" value="Gal_mutarotase_sf_dom"/>
</dbReference>
<dbReference type="CDD" id="cd09023">
    <property type="entry name" value="Aldose_epim_Ec_c4013"/>
    <property type="match status" value="1"/>
</dbReference>
<organism evidence="1 2">
    <name type="scientific">Streptomyces coryli</name>
    <dbReference type="NCBI Taxonomy" id="1128680"/>
    <lineage>
        <taxon>Bacteria</taxon>
        <taxon>Bacillati</taxon>
        <taxon>Actinomycetota</taxon>
        <taxon>Actinomycetes</taxon>
        <taxon>Kitasatosporales</taxon>
        <taxon>Streptomycetaceae</taxon>
        <taxon>Streptomyces</taxon>
    </lineage>
</organism>
<evidence type="ECO:0000313" key="2">
    <source>
        <dbReference type="Proteomes" id="UP000481583"/>
    </source>
</evidence>
<dbReference type="Pfam" id="PF14486">
    <property type="entry name" value="DUF4432"/>
    <property type="match status" value="1"/>
</dbReference>
<sequence length="369" mass="40440">MKIHGQELGPRDLAARAGETAAAGGVRLVTLADGAERGIRTLEFRTGSGLAFDVLVDRCMDIGAAEHAGQAFGWRSRTGFRHPALHEHADEEGLSWLRSFSGLTVTGGLDHTLFGGEVDATGYRYPPRPSVRHGLHGRVANLPARLKGYGEHWDGDACVLWAEGQVRQAAVFAENLTLTRRIEADLGGDEIRLTDTVTNPGFDPMPHMFLYHINLGWPLLDEGSRFLAPVAKTLWHSDSVTDQCADHRMLPAPRPGFVEQVYEHELREVAPGRTGAAVVNDRLELAVSVDWERSAFPCFFQWLNLRAGDYAIGLEPSTHHVAGDAAARADDSMIWLGPGESRTYRTRFRVHRGADALAALETQLEPSDA</sequence>
<dbReference type="EMBL" id="JAAKZV010000007">
    <property type="protein sequence ID" value="NGN63005.1"/>
    <property type="molecule type" value="Genomic_DNA"/>
</dbReference>
<dbReference type="GO" id="GO:0003824">
    <property type="term" value="F:catalytic activity"/>
    <property type="evidence" value="ECO:0007669"/>
    <property type="project" value="InterPro"/>
</dbReference>
<proteinExistence type="predicted"/>
<name>A0A6G4TSN9_9ACTN</name>
<comment type="caution">
    <text evidence="1">The sequence shown here is derived from an EMBL/GenBank/DDBJ whole genome shotgun (WGS) entry which is preliminary data.</text>
</comment>
<dbReference type="SUPFAM" id="SSF74650">
    <property type="entry name" value="Galactose mutarotase-like"/>
    <property type="match status" value="1"/>
</dbReference>
<dbReference type="Proteomes" id="UP000481583">
    <property type="component" value="Unassembled WGS sequence"/>
</dbReference>
<reference evidence="1 2" key="1">
    <citation type="submission" date="2020-02" db="EMBL/GenBank/DDBJ databases">
        <title>Whole-genome analyses of novel actinobacteria.</title>
        <authorList>
            <person name="Sahin N."/>
        </authorList>
    </citation>
    <scope>NUCLEOTIDE SEQUENCE [LARGE SCALE GENOMIC DNA]</scope>
    <source>
        <strain evidence="1 2">A7024</strain>
    </source>
</reference>
<dbReference type="Gene3D" id="2.70.98.10">
    <property type="match status" value="1"/>
</dbReference>
<evidence type="ECO:0000313" key="1">
    <source>
        <dbReference type="EMBL" id="NGN63005.1"/>
    </source>
</evidence>
<dbReference type="InterPro" id="IPR027839">
    <property type="entry name" value="DUF4432"/>
</dbReference>